<dbReference type="RefSeq" id="WP_069572751.1">
    <property type="nucleotide sequence ID" value="NZ_RKRG01000002.1"/>
</dbReference>
<organism evidence="2 3">
    <name type="scientific">Methanobrevibacter gottschalkii DSM 11977</name>
    <dbReference type="NCBI Taxonomy" id="1122229"/>
    <lineage>
        <taxon>Archaea</taxon>
        <taxon>Methanobacteriati</taxon>
        <taxon>Methanobacteriota</taxon>
        <taxon>Methanomada group</taxon>
        <taxon>Methanobacteria</taxon>
        <taxon>Methanobacteriales</taxon>
        <taxon>Methanobacteriaceae</taxon>
        <taxon>Methanobrevibacter</taxon>
    </lineage>
</organism>
<evidence type="ECO:0000256" key="1">
    <source>
        <dbReference type="SAM" id="Phobius"/>
    </source>
</evidence>
<evidence type="ECO:0000313" key="2">
    <source>
        <dbReference type="EMBL" id="RPF51436.1"/>
    </source>
</evidence>
<dbReference type="EMBL" id="RKRG01000002">
    <property type="protein sequence ID" value="RPF51436.1"/>
    <property type="molecule type" value="Genomic_DNA"/>
</dbReference>
<keyword evidence="1" id="KW-1133">Transmembrane helix</keyword>
<dbReference type="AlphaFoldDB" id="A0A3N5B1J1"/>
<sequence>MILNKYLSMILSACFFMLLMMIVSAVTVVFFNGGSIPYVGIVFVVIFYFMARMFYNYLRNDELYKNNKNYTSDAPDEEYMIKGPRDAKKIFIIFWVIIVLILAAVSLWLYSFNMGSV</sequence>
<dbReference type="Proteomes" id="UP000271783">
    <property type="component" value="Unassembled WGS sequence"/>
</dbReference>
<comment type="caution">
    <text evidence="2">The sequence shown here is derived from an EMBL/GenBank/DDBJ whole genome shotgun (WGS) entry which is preliminary data.</text>
</comment>
<feature type="transmembrane region" description="Helical" evidence="1">
    <location>
        <begin position="7"/>
        <end position="30"/>
    </location>
</feature>
<reference evidence="2 3" key="1">
    <citation type="submission" date="2018-11" db="EMBL/GenBank/DDBJ databases">
        <title>Genomic Encyclopedia of Type Strains, Phase IV (KMG-IV): sequencing the most valuable type-strain genomes for metagenomic binning, comparative biology and taxonomic classification.</title>
        <authorList>
            <person name="Goeker M."/>
        </authorList>
    </citation>
    <scope>NUCLEOTIDE SEQUENCE [LARGE SCALE GENOMIC DNA]</scope>
    <source>
        <strain evidence="2 3">DSM 11977</strain>
    </source>
</reference>
<keyword evidence="3" id="KW-1185">Reference proteome</keyword>
<gene>
    <name evidence="2" type="ORF">EDC42_0760</name>
</gene>
<accession>A0A3N5B1J1</accession>
<name>A0A3N5B1J1_9EURY</name>
<keyword evidence="1" id="KW-0472">Membrane</keyword>
<evidence type="ECO:0000313" key="3">
    <source>
        <dbReference type="Proteomes" id="UP000271783"/>
    </source>
</evidence>
<keyword evidence="1" id="KW-0812">Transmembrane</keyword>
<feature type="transmembrane region" description="Helical" evidence="1">
    <location>
        <begin position="90"/>
        <end position="110"/>
    </location>
</feature>
<feature type="transmembrane region" description="Helical" evidence="1">
    <location>
        <begin position="36"/>
        <end position="55"/>
    </location>
</feature>
<protein>
    <recommendedName>
        <fullName evidence="4">DUF3899 domain-containing protein</fullName>
    </recommendedName>
</protein>
<proteinExistence type="predicted"/>
<evidence type="ECO:0008006" key="4">
    <source>
        <dbReference type="Google" id="ProtNLM"/>
    </source>
</evidence>